<comment type="caution">
    <text evidence="2">The sequence shown here is derived from an EMBL/GenBank/DDBJ whole genome shotgun (WGS) entry which is preliminary data.</text>
</comment>
<organism evidence="2">
    <name type="scientific">Tanacetum cinerariifolium</name>
    <name type="common">Dalmatian daisy</name>
    <name type="synonym">Chrysanthemum cinerariifolium</name>
    <dbReference type="NCBI Taxonomy" id="118510"/>
    <lineage>
        <taxon>Eukaryota</taxon>
        <taxon>Viridiplantae</taxon>
        <taxon>Streptophyta</taxon>
        <taxon>Embryophyta</taxon>
        <taxon>Tracheophyta</taxon>
        <taxon>Spermatophyta</taxon>
        <taxon>Magnoliopsida</taxon>
        <taxon>eudicotyledons</taxon>
        <taxon>Gunneridae</taxon>
        <taxon>Pentapetalae</taxon>
        <taxon>asterids</taxon>
        <taxon>campanulids</taxon>
        <taxon>Asterales</taxon>
        <taxon>Asteraceae</taxon>
        <taxon>Asteroideae</taxon>
        <taxon>Anthemideae</taxon>
        <taxon>Anthemidinae</taxon>
        <taxon>Tanacetum</taxon>
    </lineage>
</organism>
<evidence type="ECO:0000256" key="1">
    <source>
        <dbReference type="SAM" id="MobiDB-lite"/>
    </source>
</evidence>
<gene>
    <name evidence="2" type="ORF">Tci_581597</name>
</gene>
<feature type="non-terminal residue" evidence="2">
    <location>
        <position position="1"/>
    </location>
</feature>
<proteinExistence type="predicted"/>
<feature type="compositionally biased region" description="Basic and acidic residues" evidence="1">
    <location>
        <begin position="54"/>
        <end position="98"/>
    </location>
</feature>
<protein>
    <submittedName>
        <fullName evidence="2">Uncharacterized protein</fullName>
    </submittedName>
</protein>
<evidence type="ECO:0000313" key="2">
    <source>
        <dbReference type="EMBL" id="GFA09625.1"/>
    </source>
</evidence>
<dbReference type="EMBL" id="BKCJ010368310">
    <property type="protein sequence ID" value="GFA09625.1"/>
    <property type="molecule type" value="Genomic_DNA"/>
</dbReference>
<reference evidence="2" key="1">
    <citation type="journal article" date="2019" name="Sci. Rep.">
        <title>Draft genome of Tanacetum cinerariifolium, the natural source of mosquito coil.</title>
        <authorList>
            <person name="Yamashiro T."/>
            <person name="Shiraishi A."/>
            <person name="Satake H."/>
            <person name="Nakayama K."/>
        </authorList>
    </citation>
    <scope>NUCLEOTIDE SEQUENCE</scope>
</reference>
<dbReference type="AlphaFoldDB" id="A0A699J3Y6"/>
<accession>A0A699J3Y6</accession>
<sequence length="106" mass="12584">VKENQEKDKNRIKTGQKREAWRSWEKFKAVAVERGRKTEENKKRMAENAYTVKENQEKDKIGSKPDKNGKRGEAGKSLKQLQLKDEEKPKKTKKEWPKTHTRIKSY</sequence>
<feature type="compositionally biased region" description="Basic and acidic residues" evidence="1">
    <location>
        <begin position="33"/>
        <end position="46"/>
    </location>
</feature>
<name>A0A699J3Y6_TANCI</name>
<feature type="region of interest" description="Disordered" evidence="1">
    <location>
        <begin position="33"/>
        <end position="106"/>
    </location>
</feature>